<protein>
    <recommendedName>
        <fullName evidence="1">PEGA domain-containing protein</fullName>
    </recommendedName>
</protein>
<dbReference type="AlphaFoldDB" id="X1IBU3"/>
<feature type="domain" description="PEGA" evidence="1">
    <location>
        <begin position="96"/>
        <end position="158"/>
    </location>
</feature>
<organism evidence="2">
    <name type="scientific">marine sediment metagenome</name>
    <dbReference type="NCBI Taxonomy" id="412755"/>
    <lineage>
        <taxon>unclassified sequences</taxon>
        <taxon>metagenomes</taxon>
        <taxon>ecological metagenomes</taxon>
    </lineage>
</organism>
<dbReference type="InterPro" id="IPR013229">
    <property type="entry name" value="PEGA"/>
</dbReference>
<name>X1IBU3_9ZZZZ</name>
<accession>X1IBU3</accession>
<comment type="caution">
    <text evidence="2">The sequence shown here is derived from an EMBL/GenBank/DDBJ whole genome shotgun (WGS) entry which is preliminary data.</text>
</comment>
<dbReference type="Pfam" id="PF08308">
    <property type="entry name" value="PEGA"/>
    <property type="match status" value="1"/>
</dbReference>
<evidence type="ECO:0000313" key="2">
    <source>
        <dbReference type="EMBL" id="GAH63569.1"/>
    </source>
</evidence>
<reference evidence="2" key="1">
    <citation type="journal article" date="2014" name="Front. Microbiol.">
        <title>High frequency of phylogenetically diverse reductive dehalogenase-homologous genes in deep subseafloor sedimentary metagenomes.</title>
        <authorList>
            <person name="Kawai M."/>
            <person name="Futagami T."/>
            <person name="Toyoda A."/>
            <person name="Takaki Y."/>
            <person name="Nishi S."/>
            <person name="Hori S."/>
            <person name="Arai W."/>
            <person name="Tsubouchi T."/>
            <person name="Morono Y."/>
            <person name="Uchiyama I."/>
            <person name="Ito T."/>
            <person name="Fujiyama A."/>
            <person name="Inagaki F."/>
            <person name="Takami H."/>
        </authorList>
    </citation>
    <scope>NUCLEOTIDE SEQUENCE</scope>
    <source>
        <strain evidence="2">Expedition CK06-06</strain>
    </source>
</reference>
<sequence length="169" mass="19032">MQTPFPYQGDSYSNIVFVDKPKAPTQITLEGTCEDIAVFVDGEQYYENTNLPLSFSVPVGNRELVVQKTHCPDFVKQICARPGKHINFKVTFPKEFGELIIKTVPSGADIRLAGIHRGFTTERGLRLIKLAINEYSISIEKPGYKSQRDVIEVQKGRQSRKFTLAPILT</sequence>
<feature type="non-terminal residue" evidence="2">
    <location>
        <position position="169"/>
    </location>
</feature>
<proteinExistence type="predicted"/>
<gene>
    <name evidence="2" type="ORF">S03H2_52102</name>
</gene>
<dbReference type="EMBL" id="BARU01033087">
    <property type="protein sequence ID" value="GAH63569.1"/>
    <property type="molecule type" value="Genomic_DNA"/>
</dbReference>
<evidence type="ECO:0000259" key="1">
    <source>
        <dbReference type="Pfam" id="PF08308"/>
    </source>
</evidence>